<accession>A0A2H4MCR1</accession>
<dbReference type="PANTHER" id="PTHR48225:SF7">
    <property type="entry name" value="MEIOSIS-SPECIFIC PROTEIN HOP1"/>
    <property type="match status" value="1"/>
</dbReference>
<dbReference type="PANTHER" id="PTHR48225">
    <property type="entry name" value="HORMA DOMAIN-CONTAINING PROTEIN 1"/>
    <property type="match status" value="1"/>
</dbReference>
<dbReference type="PROSITE" id="PS50815">
    <property type="entry name" value="HORMA"/>
    <property type="match status" value="1"/>
</dbReference>
<feature type="region of interest" description="Disordered" evidence="6">
    <location>
        <begin position="350"/>
        <end position="462"/>
    </location>
</feature>
<dbReference type="SUPFAM" id="SSF56019">
    <property type="entry name" value="The spindle assembly checkpoint protein mad2"/>
    <property type="match status" value="1"/>
</dbReference>
<dbReference type="Gene3D" id="3.30.900.10">
    <property type="entry name" value="HORMA domain"/>
    <property type="match status" value="1"/>
</dbReference>
<organism evidence="8">
    <name type="scientific">Emiliania huxleyi</name>
    <name type="common">Coccolithophore</name>
    <name type="synonym">Pontosphaera huxleyi</name>
    <dbReference type="NCBI Taxonomy" id="2903"/>
    <lineage>
        <taxon>Eukaryota</taxon>
        <taxon>Haptista</taxon>
        <taxon>Haptophyta</taxon>
        <taxon>Prymnesiophyceae</taxon>
        <taxon>Isochrysidales</taxon>
        <taxon>Noelaerhabdaceae</taxon>
        <taxon>Emiliania</taxon>
    </lineage>
</organism>
<feature type="region of interest" description="Disordered" evidence="6">
    <location>
        <begin position="275"/>
        <end position="301"/>
    </location>
</feature>
<evidence type="ECO:0000256" key="3">
    <source>
        <dbReference type="ARBA" id="ARBA00022454"/>
    </source>
</evidence>
<dbReference type="InterPro" id="IPR036570">
    <property type="entry name" value="HORMA_dom_sf"/>
</dbReference>
<dbReference type="Pfam" id="PF02301">
    <property type="entry name" value="HORMA"/>
    <property type="match status" value="1"/>
</dbReference>
<evidence type="ECO:0000256" key="2">
    <source>
        <dbReference type="ARBA" id="ARBA00004286"/>
    </source>
</evidence>
<comment type="subcellular location">
    <subcellularLocation>
        <location evidence="2">Chromosome</location>
    </subcellularLocation>
    <subcellularLocation>
        <location evidence="1">Nucleus</location>
    </subcellularLocation>
</comment>
<feature type="domain" description="HORMA" evidence="7">
    <location>
        <begin position="14"/>
        <end position="241"/>
    </location>
</feature>
<sequence length="462" mass="51109">MASGQAQEQRVNLENSIKLQRNMMKMVFGELAYQRQLFPEDCFELKEMGGNHIHTLSAESDNVYHEQVSRMISWYSDDSILDALRNGYLEKVMFVLAHDQACEHPIEVWDLSYTYESDDTVSSRFTRRSGGGGAPASESIEVARSRPKDKVTKDYIRDVVKVVLRRLSLLLQGLDDVPQERWCGMRLLYRDDVTPSDYEPSGFSPAPATVAGAGSFFFERPATFFMVGKVSTGHHALSLGVALPEMPGIEPTAHDEACTTRDGSGYRFDLVQAADGPPDDEDELRGGVGLRGGRRGNGEDLERLTQEASEGLEDHIGAHITAHDLAAELEVEAIVAEEVLQRLQADGRVSCLKPNPQGPPTRQVQRFPSGATSQDESAHEWTEVDDGPSDAETVAHWNSSPPPRDRRAASGEASPRKKLRVPLKKQPIAHQKQPLGDQLQATRSSKRQRKASMSEPIAPARL</sequence>
<dbReference type="GO" id="GO:0005634">
    <property type="term" value="C:nucleus"/>
    <property type="evidence" value="ECO:0007669"/>
    <property type="project" value="UniProtKB-SubCell"/>
</dbReference>
<gene>
    <name evidence="8" type="primary">HOP1</name>
</gene>
<keyword evidence="8" id="KW-0238">DNA-binding</keyword>
<reference evidence="8" key="1">
    <citation type="submission" date="2016-11" db="EMBL/GenBank/DDBJ databases">
        <title>Morphological switch to a resistant subpopulation in response to viral infection in a bloom-forming marine microalgae.</title>
        <authorList>
            <person name="Frada M.J."/>
            <person name="Shilo R."/>
            <person name="Ben-Dor S."/>
            <person name="Shemi A."/>
            <person name="Sabanay H."/>
            <person name="Vardi A."/>
        </authorList>
    </citation>
    <scope>NUCLEOTIDE SEQUENCE</scope>
</reference>
<dbReference type="GO" id="GO:0051598">
    <property type="term" value="P:meiotic recombination checkpoint signaling"/>
    <property type="evidence" value="ECO:0007669"/>
    <property type="project" value="TreeGrafter"/>
</dbReference>
<evidence type="ECO:0000256" key="1">
    <source>
        <dbReference type="ARBA" id="ARBA00004123"/>
    </source>
</evidence>
<evidence type="ECO:0000259" key="7">
    <source>
        <dbReference type="PROSITE" id="PS50815"/>
    </source>
</evidence>
<evidence type="ECO:0000313" key="8">
    <source>
        <dbReference type="EMBL" id="ATI08925.1"/>
    </source>
</evidence>
<proteinExistence type="evidence at transcript level"/>
<keyword evidence="4" id="KW-0539">Nucleus</keyword>
<keyword evidence="3" id="KW-0158">Chromosome</keyword>
<evidence type="ECO:0000256" key="6">
    <source>
        <dbReference type="SAM" id="MobiDB-lite"/>
    </source>
</evidence>
<evidence type="ECO:0000256" key="5">
    <source>
        <dbReference type="ARBA" id="ARBA00023254"/>
    </source>
</evidence>
<dbReference type="GO" id="GO:0007130">
    <property type="term" value="P:synaptonemal complex assembly"/>
    <property type="evidence" value="ECO:0007669"/>
    <property type="project" value="TreeGrafter"/>
</dbReference>
<dbReference type="AlphaFoldDB" id="A0A2H4MCR1"/>
<dbReference type="GO" id="GO:0005694">
    <property type="term" value="C:chromosome"/>
    <property type="evidence" value="ECO:0007669"/>
    <property type="project" value="UniProtKB-SubCell"/>
</dbReference>
<dbReference type="EMBL" id="KY224384">
    <property type="protein sequence ID" value="ATI08925.1"/>
    <property type="molecule type" value="mRNA"/>
</dbReference>
<protein>
    <submittedName>
        <fullName evidence="8">DNA-binding HORMA family protein 1</fullName>
    </submittedName>
</protein>
<name>A0A2H4MCR1_EMIHU</name>
<dbReference type="InterPro" id="IPR051294">
    <property type="entry name" value="HORMA_MeioticProgression"/>
</dbReference>
<feature type="compositionally biased region" description="Polar residues" evidence="6">
    <location>
        <begin position="360"/>
        <end position="375"/>
    </location>
</feature>
<evidence type="ECO:0000256" key="4">
    <source>
        <dbReference type="ARBA" id="ARBA00023242"/>
    </source>
</evidence>
<dbReference type="InterPro" id="IPR003511">
    <property type="entry name" value="HORMA_dom"/>
</dbReference>
<dbReference type="GO" id="GO:0003677">
    <property type="term" value="F:DNA binding"/>
    <property type="evidence" value="ECO:0007669"/>
    <property type="project" value="UniProtKB-KW"/>
</dbReference>
<keyword evidence="5" id="KW-0469">Meiosis</keyword>